<dbReference type="PANTHER" id="PTHR34220">
    <property type="entry name" value="SENSOR HISTIDINE KINASE YPDA"/>
    <property type="match status" value="1"/>
</dbReference>
<reference evidence="3" key="1">
    <citation type="journal article" date="2020" name="Int. J. Syst. Evol. Microbiol.">
        <title>Aquipluma nitroreducens gen. nov. sp. nov., a novel facultatively anaerobic bacterium isolated from a freshwater lake.</title>
        <authorList>
            <person name="Watanabe M."/>
            <person name="Kojima H."/>
            <person name="Fukui M."/>
        </authorList>
    </citation>
    <scope>NUCLEOTIDE SEQUENCE</scope>
    <source>
        <strain evidence="3">MeG22</strain>
    </source>
</reference>
<dbReference type="KEGG" id="anf:AQPE_1806"/>
<keyword evidence="4" id="KW-1185">Reference proteome</keyword>
<evidence type="ECO:0000313" key="4">
    <source>
        <dbReference type="Proteomes" id="UP001193389"/>
    </source>
</evidence>
<dbReference type="EMBL" id="AP018694">
    <property type="protein sequence ID" value="BBE17649.1"/>
    <property type="molecule type" value="Genomic_DNA"/>
</dbReference>
<dbReference type="Gene3D" id="3.30.565.10">
    <property type="entry name" value="Histidine kinase-like ATPase, C-terminal domain"/>
    <property type="match status" value="1"/>
</dbReference>
<keyword evidence="3" id="KW-0808">Transferase</keyword>
<feature type="transmembrane region" description="Helical" evidence="1">
    <location>
        <begin position="119"/>
        <end position="138"/>
    </location>
</feature>
<accession>A0A5K7S867</accession>
<name>A0A5K7S867_9BACT</name>
<organism evidence="3 4">
    <name type="scientific">Aquipluma nitroreducens</name>
    <dbReference type="NCBI Taxonomy" id="2010828"/>
    <lineage>
        <taxon>Bacteria</taxon>
        <taxon>Pseudomonadati</taxon>
        <taxon>Bacteroidota</taxon>
        <taxon>Bacteroidia</taxon>
        <taxon>Marinilabiliales</taxon>
        <taxon>Prolixibacteraceae</taxon>
        <taxon>Aquipluma</taxon>
    </lineage>
</organism>
<proteinExistence type="predicted"/>
<dbReference type="GO" id="GO:0000155">
    <property type="term" value="F:phosphorelay sensor kinase activity"/>
    <property type="evidence" value="ECO:0007669"/>
    <property type="project" value="InterPro"/>
</dbReference>
<keyword evidence="1" id="KW-0812">Transmembrane</keyword>
<dbReference type="RefSeq" id="WP_318350629.1">
    <property type="nucleotide sequence ID" value="NZ_AP018694.1"/>
</dbReference>
<protein>
    <submittedName>
        <fullName evidence="3">Autolysin sensor kinase</fullName>
    </submittedName>
</protein>
<gene>
    <name evidence="3" type="ORF">AQPE_1806</name>
</gene>
<evidence type="ECO:0000259" key="2">
    <source>
        <dbReference type="Pfam" id="PF06580"/>
    </source>
</evidence>
<dbReference type="GO" id="GO:0016020">
    <property type="term" value="C:membrane"/>
    <property type="evidence" value="ECO:0007669"/>
    <property type="project" value="InterPro"/>
</dbReference>
<keyword evidence="1" id="KW-1133">Transmembrane helix</keyword>
<dbReference type="InterPro" id="IPR010559">
    <property type="entry name" value="Sig_transdc_His_kin_internal"/>
</dbReference>
<dbReference type="PANTHER" id="PTHR34220:SF7">
    <property type="entry name" value="SENSOR HISTIDINE KINASE YPDA"/>
    <property type="match status" value="1"/>
</dbReference>
<dbReference type="AlphaFoldDB" id="A0A5K7S867"/>
<keyword evidence="3" id="KW-0418">Kinase</keyword>
<dbReference type="InterPro" id="IPR036890">
    <property type="entry name" value="HATPase_C_sf"/>
</dbReference>
<dbReference type="SUPFAM" id="SSF55874">
    <property type="entry name" value="ATPase domain of HSP90 chaperone/DNA topoisomerase II/histidine kinase"/>
    <property type="match status" value="1"/>
</dbReference>
<feature type="transmembrane region" description="Helical" evidence="1">
    <location>
        <begin position="76"/>
        <end position="99"/>
    </location>
</feature>
<evidence type="ECO:0000313" key="3">
    <source>
        <dbReference type="EMBL" id="BBE17649.1"/>
    </source>
</evidence>
<dbReference type="InterPro" id="IPR050640">
    <property type="entry name" value="Bact_2-comp_sensor_kinase"/>
</dbReference>
<keyword evidence="1" id="KW-0472">Membrane</keyword>
<dbReference type="Proteomes" id="UP001193389">
    <property type="component" value="Chromosome"/>
</dbReference>
<feature type="transmembrane region" description="Helical" evidence="1">
    <location>
        <begin position="46"/>
        <end position="64"/>
    </location>
</feature>
<feature type="domain" description="Signal transduction histidine kinase internal region" evidence="2">
    <location>
        <begin position="158"/>
        <end position="237"/>
    </location>
</feature>
<sequence>MKHPLTHNYRLLGFYALFWATISVINIILQVLWYNVPLVYSLLDSGTNYVLYPLLGSSIWYSIRYNSPEEVSVGRLVIFHLIAASILCAIWVYISYAIYQPFIRDNNTYLKDGLPSKIFAGYVMYAIYLVFFYAVNYYQSLKEKIKKESEYKALIREAELQALKSQINPHFLFNSLNSISSLTVSNPEKAQEMVINLSTFMRYSLMHNEKEMVSFSRELENIKLYLSIEKVRFGKKLNAEFEIDTHCMEAEIPNMILQPLYENAIKYGVYETTDQVTIKTICNCEGNFLKIIIVNDYDASTIKRRGEGIGLRNIRKRMEIIYNSPDLMKVTDNKTNFEVQLIIPQKQAVS</sequence>
<dbReference type="Pfam" id="PF06580">
    <property type="entry name" value="His_kinase"/>
    <property type="match status" value="1"/>
</dbReference>
<evidence type="ECO:0000256" key="1">
    <source>
        <dbReference type="SAM" id="Phobius"/>
    </source>
</evidence>
<feature type="transmembrane region" description="Helical" evidence="1">
    <location>
        <begin position="12"/>
        <end position="34"/>
    </location>
</feature>